<dbReference type="OrthoDB" id="7586285at2"/>
<gene>
    <name evidence="2" type="ORF">SPMU_28280</name>
</gene>
<dbReference type="EMBL" id="NBBJ01000005">
    <property type="protein sequence ID" value="OWK28567.1"/>
    <property type="molecule type" value="Genomic_DNA"/>
</dbReference>
<sequence length="109" mass="10964">MAKKGKKSGFRIPKEIGGMKVPKEARRAGEALIEKASSPAGRQALASGLAMAATVAAAAAARQTRPHASSPEPGAPKDGVGAGGTDAGRVADALGEAAQAFMNRIFTHK</sequence>
<proteinExistence type="predicted"/>
<dbReference type="Proteomes" id="UP000197783">
    <property type="component" value="Unassembled WGS sequence"/>
</dbReference>
<organism evidence="2 3">
    <name type="scientific">Sphingomonas mucosissima</name>
    <dbReference type="NCBI Taxonomy" id="370959"/>
    <lineage>
        <taxon>Bacteria</taxon>
        <taxon>Pseudomonadati</taxon>
        <taxon>Pseudomonadota</taxon>
        <taxon>Alphaproteobacteria</taxon>
        <taxon>Sphingomonadales</taxon>
        <taxon>Sphingomonadaceae</taxon>
        <taxon>Sphingomonas</taxon>
    </lineage>
</organism>
<keyword evidence="3" id="KW-1185">Reference proteome</keyword>
<comment type="caution">
    <text evidence="2">The sequence shown here is derived from an EMBL/GenBank/DDBJ whole genome shotgun (WGS) entry which is preliminary data.</text>
</comment>
<evidence type="ECO:0000313" key="2">
    <source>
        <dbReference type="EMBL" id="OWK28567.1"/>
    </source>
</evidence>
<dbReference type="AlphaFoldDB" id="A0A245ZFP3"/>
<dbReference type="RefSeq" id="WP_088334520.1">
    <property type="nucleotide sequence ID" value="NZ_NBBJ01000005.1"/>
</dbReference>
<evidence type="ECO:0000313" key="3">
    <source>
        <dbReference type="Proteomes" id="UP000197783"/>
    </source>
</evidence>
<accession>A0A245ZFP3</accession>
<reference evidence="2 3" key="1">
    <citation type="submission" date="2017-03" db="EMBL/GenBank/DDBJ databases">
        <title>Genome sequence of Sphingomonas mucosissima DSM 17494.</title>
        <authorList>
            <person name="Poehlein A."/>
            <person name="Wuebbeler J.H."/>
            <person name="Steinbuechel A."/>
            <person name="Daniel R."/>
        </authorList>
    </citation>
    <scope>NUCLEOTIDE SEQUENCE [LARGE SCALE GENOMIC DNA]</scope>
    <source>
        <strain evidence="2 3">DSM 17494</strain>
    </source>
</reference>
<name>A0A245ZFP3_9SPHN</name>
<feature type="region of interest" description="Disordered" evidence="1">
    <location>
        <begin position="60"/>
        <end position="88"/>
    </location>
</feature>
<feature type="region of interest" description="Disordered" evidence="1">
    <location>
        <begin position="1"/>
        <end position="23"/>
    </location>
</feature>
<evidence type="ECO:0000256" key="1">
    <source>
        <dbReference type="SAM" id="MobiDB-lite"/>
    </source>
</evidence>
<protein>
    <submittedName>
        <fullName evidence="2">Uncharacterized protein</fullName>
    </submittedName>
</protein>